<proteinExistence type="predicted"/>
<dbReference type="RefSeq" id="XP_001579111.1">
    <property type="nucleotide sequence ID" value="XM_001579061.1"/>
</dbReference>
<sequence>MPLNQPNITINAEAKKQANEVKQTNTKEKENKLNQSIQQQILKNSVNESNQLQKQYELPNSNTKNEKKNIHLNSNKSLKPGPKISFGFSKSLRNPNSDGDKIKISEFSTPKKENKWEKKEEINEVKVEIESEDLHQKITFKFASCVFNTMQVTYETPKLYSKVHKILISEENRLSDSDKYSLNGEDNIIKCIEDGNKPTKEGLEYLNHVKKHYKGMKFPEKIDSQYTRIILKLENGN</sequence>
<dbReference type="EMBL" id="DS113222">
    <property type="protein sequence ID" value="EAY18125.1"/>
    <property type="molecule type" value="Genomic_DNA"/>
</dbReference>
<dbReference type="AlphaFoldDB" id="A2DND7"/>
<evidence type="ECO:0000313" key="3">
    <source>
        <dbReference type="Proteomes" id="UP000001542"/>
    </source>
</evidence>
<feature type="region of interest" description="Disordered" evidence="1">
    <location>
        <begin position="1"/>
        <end position="84"/>
    </location>
</feature>
<dbReference type="InParanoid" id="A2DND7"/>
<protein>
    <submittedName>
        <fullName evidence="2">Uncharacterized protein</fullName>
    </submittedName>
</protein>
<feature type="compositionally biased region" description="Basic and acidic residues" evidence="1">
    <location>
        <begin position="13"/>
        <end position="32"/>
    </location>
</feature>
<organism evidence="2 3">
    <name type="scientific">Trichomonas vaginalis (strain ATCC PRA-98 / G3)</name>
    <dbReference type="NCBI Taxonomy" id="412133"/>
    <lineage>
        <taxon>Eukaryota</taxon>
        <taxon>Metamonada</taxon>
        <taxon>Parabasalia</taxon>
        <taxon>Trichomonadida</taxon>
        <taxon>Trichomonadidae</taxon>
        <taxon>Trichomonas</taxon>
    </lineage>
</organism>
<dbReference type="VEuPathDB" id="TrichDB:TVAGG3_1024640"/>
<gene>
    <name evidence="2" type="ORF">TVAG_306470</name>
</gene>
<accession>A2DND7</accession>
<evidence type="ECO:0000313" key="2">
    <source>
        <dbReference type="EMBL" id="EAY18125.1"/>
    </source>
</evidence>
<reference evidence="2" key="2">
    <citation type="journal article" date="2007" name="Science">
        <title>Draft genome sequence of the sexually transmitted pathogen Trichomonas vaginalis.</title>
        <authorList>
            <person name="Carlton J.M."/>
            <person name="Hirt R.P."/>
            <person name="Silva J.C."/>
            <person name="Delcher A.L."/>
            <person name="Schatz M."/>
            <person name="Zhao Q."/>
            <person name="Wortman J.R."/>
            <person name="Bidwell S.L."/>
            <person name="Alsmark U.C.M."/>
            <person name="Besteiro S."/>
            <person name="Sicheritz-Ponten T."/>
            <person name="Noel C.J."/>
            <person name="Dacks J.B."/>
            <person name="Foster P.G."/>
            <person name="Simillion C."/>
            <person name="Van de Peer Y."/>
            <person name="Miranda-Saavedra D."/>
            <person name="Barton G.J."/>
            <person name="Westrop G.D."/>
            <person name="Mueller S."/>
            <person name="Dessi D."/>
            <person name="Fiori P.L."/>
            <person name="Ren Q."/>
            <person name="Paulsen I."/>
            <person name="Zhang H."/>
            <person name="Bastida-Corcuera F.D."/>
            <person name="Simoes-Barbosa A."/>
            <person name="Brown M.T."/>
            <person name="Hayes R.D."/>
            <person name="Mukherjee M."/>
            <person name="Okumura C.Y."/>
            <person name="Schneider R."/>
            <person name="Smith A.J."/>
            <person name="Vanacova S."/>
            <person name="Villalvazo M."/>
            <person name="Haas B.J."/>
            <person name="Pertea M."/>
            <person name="Feldblyum T.V."/>
            <person name="Utterback T.R."/>
            <person name="Shu C.L."/>
            <person name="Osoegawa K."/>
            <person name="de Jong P.J."/>
            <person name="Hrdy I."/>
            <person name="Horvathova L."/>
            <person name="Zubacova Z."/>
            <person name="Dolezal P."/>
            <person name="Malik S.B."/>
            <person name="Logsdon J.M. Jr."/>
            <person name="Henze K."/>
            <person name="Gupta A."/>
            <person name="Wang C.C."/>
            <person name="Dunne R.L."/>
            <person name="Upcroft J.A."/>
            <person name="Upcroft P."/>
            <person name="White O."/>
            <person name="Salzberg S.L."/>
            <person name="Tang P."/>
            <person name="Chiu C.-H."/>
            <person name="Lee Y.-S."/>
            <person name="Embley T.M."/>
            <person name="Coombs G.H."/>
            <person name="Mottram J.C."/>
            <person name="Tachezy J."/>
            <person name="Fraser-Liggett C.M."/>
            <person name="Johnson P.J."/>
        </authorList>
    </citation>
    <scope>NUCLEOTIDE SEQUENCE [LARGE SCALE GENOMIC DNA]</scope>
    <source>
        <strain evidence="2">G3</strain>
    </source>
</reference>
<feature type="compositionally biased region" description="Polar residues" evidence="1">
    <location>
        <begin position="33"/>
        <end position="63"/>
    </location>
</feature>
<dbReference type="KEGG" id="tva:5463630"/>
<dbReference type="VEuPathDB" id="TrichDB:TVAG_306470"/>
<keyword evidence="3" id="KW-1185">Reference proteome</keyword>
<dbReference type="Proteomes" id="UP000001542">
    <property type="component" value="Unassembled WGS sequence"/>
</dbReference>
<name>A2DND7_TRIV3</name>
<evidence type="ECO:0000256" key="1">
    <source>
        <dbReference type="SAM" id="MobiDB-lite"/>
    </source>
</evidence>
<reference evidence="2" key="1">
    <citation type="submission" date="2006-10" db="EMBL/GenBank/DDBJ databases">
        <authorList>
            <person name="Amadeo P."/>
            <person name="Zhao Q."/>
            <person name="Wortman J."/>
            <person name="Fraser-Liggett C."/>
            <person name="Carlton J."/>
        </authorList>
    </citation>
    <scope>NUCLEOTIDE SEQUENCE</scope>
    <source>
        <strain evidence="2">G3</strain>
    </source>
</reference>
<feature type="compositionally biased region" description="Polar residues" evidence="1">
    <location>
        <begin position="1"/>
        <end position="10"/>
    </location>
</feature>